<keyword evidence="1" id="KW-1133">Transmembrane helix</keyword>
<dbReference type="PANTHER" id="PTHR44757:SF2">
    <property type="entry name" value="BIOFILM ARCHITECTURE MAINTENANCE PROTEIN MBAA"/>
    <property type="match status" value="1"/>
</dbReference>
<keyword evidence="1" id="KW-0812">Transmembrane</keyword>
<reference evidence="4" key="1">
    <citation type="submission" date="2019-08" db="EMBL/GenBank/DDBJ databases">
        <authorList>
            <person name="Kucharzyk K."/>
            <person name="Murdoch R.W."/>
            <person name="Higgins S."/>
            <person name="Loffler F."/>
        </authorList>
    </citation>
    <scope>NUCLEOTIDE SEQUENCE</scope>
</reference>
<dbReference type="FunFam" id="3.30.70.270:FF:000001">
    <property type="entry name" value="Diguanylate cyclase domain protein"/>
    <property type="match status" value="1"/>
</dbReference>
<dbReference type="InterPro" id="IPR029787">
    <property type="entry name" value="Nucleotide_cyclase"/>
</dbReference>
<dbReference type="InterPro" id="IPR035965">
    <property type="entry name" value="PAS-like_dom_sf"/>
</dbReference>
<dbReference type="PANTHER" id="PTHR44757">
    <property type="entry name" value="DIGUANYLATE CYCLASE DGCP"/>
    <property type="match status" value="1"/>
</dbReference>
<dbReference type="CDD" id="cd00130">
    <property type="entry name" value="PAS"/>
    <property type="match status" value="1"/>
</dbReference>
<keyword evidence="1" id="KW-0472">Membrane</keyword>
<evidence type="ECO:0000256" key="1">
    <source>
        <dbReference type="SAM" id="Phobius"/>
    </source>
</evidence>
<feature type="transmembrane region" description="Helical" evidence="1">
    <location>
        <begin position="95"/>
        <end position="113"/>
    </location>
</feature>
<dbReference type="Gene3D" id="3.30.70.270">
    <property type="match status" value="1"/>
</dbReference>
<evidence type="ECO:0000259" key="2">
    <source>
        <dbReference type="PROSITE" id="PS50112"/>
    </source>
</evidence>
<dbReference type="Pfam" id="PF00990">
    <property type="entry name" value="GGDEF"/>
    <property type="match status" value="1"/>
</dbReference>
<feature type="transmembrane region" description="Helical" evidence="1">
    <location>
        <begin position="6"/>
        <end position="30"/>
    </location>
</feature>
<feature type="transmembrane region" description="Helical" evidence="1">
    <location>
        <begin position="63"/>
        <end position="83"/>
    </location>
</feature>
<dbReference type="InterPro" id="IPR000160">
    <property type="entry name" value="GGDEF_dom"/>
</dbReference>
<dbReference type="Gene3D" id="3.30.450.20">
    <property type="entry name" value="PAS domain"/>
    <property type="match status" value="1"/>
</dbReference>
<feature type="domain" description="PAS" evidence="2">
    <location>
        <begin position="223"/>
        <end position="272"/>
    </location>
</feature>
<dbReference type="InterPro" id="IPR052155">
    <property type="entry name" value="Biofilm_reg_signaling"/>
</dbReference>
<feature type="transmembrane region" description="Helical" evidence="1">
    <location>
        <begin position="153"/>
        <end position="175"/>
    </location>
</feature>
<dbReference type="NCBIfam" id="TIGR00254">
    <property type="entry name" value="GGDEF"/>
    <property type="match status" value="1"/>
</dbReference>
<feature type="transmembrane region" description="Helical" evidence="1">
    <location>
        <begin position="119"/>
        <end position="141"/>
    </location>
</feature>
<dbReference type="PROSITE" id="PS50887">
    <property type="entry name" value="GGDEF"/>
    <property type="match status" value="1"/>
</dbReference>
<evidence type="ECO:0000313" key="4">
    <source>
        <dbReference type="EMBL" id="MPM12093.1"/>
    </source>
</evidence>
<evidence type="ECO:0000259" key="3">
    <source>
        <dbReference type="PROSITE" id="PS50887"/>
    </source>
</evidence>
<proteinExistence type="predicted"/>
<accession>A0A644XD24</accession>
<dbReference type="AlphaFoldDB" id="A0A644XD24"/>
<sequence length="513" mass="57586">MDIDIRTVVLFYLVANALNGGLIFLIWQIFRKHYRGLFHILINMTCQTAGSLFLLLRGVIPDFLSILATSVFSVTGMIFALKGLERFFNKEKRRIYNYVFTAIFLLLIVYFTFINDSMLARNICTSGMLLLITVQACKLLFRDVEGDFRQIARFTAIISLAYAILSVGRIFLLILSPMENNDFYASGIVNSISMIIYGSLNILYTAAIIMMVSQRMLNEVQTEKDKYNKAFNSSSYSLILTKALDGKIFEVNEGFVEMTGYTPEEVLGKTTLEVGFWVNPAERTEFVNELASGDVHGKEVQFRIKNGALITCLISASKIMALGEECILTSVNDITEMVLIKEKFQIMALHDTLTGLPNRQLLYDRAGVALANAQREKSMVAVISLDVDRLKSINDQWGHVAGDLVLVTVSGRIFSLLRKGDTVARFGGDEFIILLSGINRAEDINAIIQRIVEVVAEPILFEENQITVSASAGIALFPNDEEEIEALIRKSDEAMYYIKEHGRDGFIFFRDIG</sequence>
<organism evidence="4">
    <name type="scientific">bioreactor metagenome</name>
    <dbReference type="NCBI Taxonomy" id="1076179"/>
    <lineage>
        <taxon>unclassified sequences</taxon>
        <taxon>metagenomes</taxon>
        <taxon>ecological metagenomes</taxon>
    </lineage>
</organism>
<evidence type="ECO:0008006" key="5">
    <source>
        <dbReference type="Google" id="ProtNLM"/>
    </source>
</evidence>
<feature type="domain" description="GGDEF" evidence="3">
    <location>
        <begin position="378"/>
        <end position="511"/>
    </location>
</feature>
<comment type="caution">
    <text evidence="4">The sequence shown here is derived from an EMBL/GenBank/DDBJ whole genome shotgun (WGS) entry which is preliminary data.</text>
</comment>
<dbReference type="InterPro" id="IPR043128">
    <property type="entry name" value="Rev_trsase/Diguanyl_cyclase"/>
</dbReference>
<dbReference type="InterPro" id="IPR000014">
    <property type="entry name" value="PAS"/>
</dbReference>
<name>A0A644XD24_9ZZZZ</name>
<gene>
    <name evidence="4" type="ORF">SDC9_58444</name>
</gene>
<dbReference type="SUPFAM" id="SSF55785">
    <property type="entry name" value="PYP-like sensor domain (PAS domain)"/>
    <property type="match status" value="1"/>
</dbReference>
<protein>
    <recommendedName>
        <fullName evidence="5">GGDEF domain-containing protein</fullName>
    </recommendedName>
</protein>
<dbReference type="SMART" id="SM00091">
    <property type="entry name" value="PAS"/>
    <property type="match status" value="1"/>
</dbReference>
<dbReference type="EMBL" id="VSSQ01001920">
    <property type="protein sequence ID" value="MPM12093.1"/>
    <property type="molecule type" value="Genomic_DNA"/>
</dbReference>
<dbReference type="Pfam" id="PF13426">
    <property type="entry name" value="PAS_9"/>
    <property type="match status" value="1"/>
</dbReference>
<dbReference type="CDD" id="cd01949">
    <property type="entry name" value="GGDEF"/>
    <property type="match status" value="1"/>
</dbReference>
<feature type="transmembrane region" description="Helical" evidence="1">
    <location>
        <begin position="187"/>
        <end position="212"/>
    </location>
</feature>
<dbReference type="SUPFAM" id="SSF55073">
    <property type="entry name" value="Nucleotide cyclase"/>
    <property type="match status" value="1"/>
</dbReference>
<dbReference type="SMART" id="SM00267">
    <property type="entry name" value="GGDEF"/>
    <property type="match status" value="1"/>
</dbReference>
<dbReference type="NCBIfam" id="TIGR00229">
    <property type="entry name" value="sensory_box"/>
    <property type="match status" value="1"/>
</dbReference>
<dbReference type="PROSITE" id="PS50112">
    <property type="entry name" value="PAS"/>
    <property type="match status" value="1"/>
</dbReference>
<feature type="transmembrane region" description="Helical" evidence="1">
    <location>
        <begin position="37"/>
        <end position="57"/>
    </location>
</feature>